<keyword evidence="1" id="KW-1133">Transmembrane helix</keyword>
<dbReference type="InterPro" id="IPR007293">
    <property type="entry name" value="FlgP"/>
</dbReference>
<evidence type="ECO:0008006" key="4">
    <source>
        <dbReference type="Google" id="ProtNLM"/>
    </source>
</evidence>
<dbReference type="EMBL" id="BDQM01000053">
    <property type="protein sequence ID" value="GAW97869.1"/>
    <property type="molecule type" value="Genomic_DNA"/>
</dbReference>
<reference evidence="2 3" key="1">
    <citation type="submission" date="2017-06" db="EMBL/GenBank/DDBJ databases">
        <title>Whole Genome Sequences of Colwellia marinimaniae MTCD1.</title>
        <authorList>
            <person name="Kusumoto H."/>
            <person name="Inoue M."/>
            <person name="Tanikawa K."/>
            <person name="Maeji H."/>
            <person name="Cameron J.H."/>
            <person name="Bartlett D.H."/>
        </authorList>
    </citation>
    <scope>NUCLEOTIDE SEQUENCE [LARGE SCALE GENOMIC DNA]</scope>
    <source>
        <strain evidence="2 3">MTCD1</strain>
    </source>
</reference>
<protein>
    <recommendedName>
        <fullName evidence="4">Flagellar biosynthesis protein FlgP</fullName>
    </recommendedName>
</protein>
<feature type="transmembrane region" description="Helical" evidence="1">
    <location>
        <begin position="20"/>
        <end position="40"/>
    </location>
</feature>
<keyword evidence="1" id="KW-0812">Transmembrane</keyword>
<evidence type="ECO:0000256" key="1">
    <source>
        <dbReference type="SAM" id="Phobius"/>
    </source>
</evidence>
<evidence type="ECO:0000313" key="2">
    <source>
        <dbReference type="EMBL" id="GAW97869.1"/>
    </source>
</evidence>
<evidence type="ECO:0000313" key="3">
    <source>
        <dbReference type="Proteomes" id="UP000197068"/>
    </source>
</evidence>
<dbReference type="Proteomes" id="UP000197068">
    <property type="component" value="Unassembled WGS sequence"/>
</dbReference>
<proteinExistence type="predicted"/>
<dbReference type="PIRSF" id="PIRSF028687">
    <property type="entry name" value="UCP028687"/>
    <property type="match status" value="1"/>
</dbReference>
<keyword evidence="3" id="KW-1185">Reference proteome</keyword>
<gene>
    <name evidence="2" type="primary">flgP</name>
    <name evidence="2" type="ORF">MTCD1_03517</name>
</gene>
<comment type="caution">
    <text evidence="2">The sequence shown here is derived from an EMBL/GenBank/DDBJ whole genome shotgun (WGS) entry which is preliminary data.</text>
</comment>
<sequence>MNNAILSATNAKGVYMSKSLIRVILMISVLFFTSACSLVYDKHVQWQTVKPETFPVLYATGFAPISLQKSTHKTQRMLMAIKASKIAAYAELAEQVYGQQVTGKVTMADLLIEDQQLTASVQGIIRGAKVVKSYPVGDVYTTELLLDFEDVYNIYQVNLNRKVIKTVTHF</sequence>
<organism evidence="2 3">
    <name type="scientific">Colwellia marinimaniae</name>
    <dbReference type="NCBI Taxonomy" id="1513592"/>
    <lineage>
        <taxon>Bacteria</taxon>
        <taxon>Pseudomonadati</taxon>
        <taxon>Pseudomonadota</taxon>
        <taxon>Gammaproteobacteria</taxon>
        <taxon>Alteromonadales</taxon>
        <taxon>Colwelliaceae</taxon>
        <taxon>Colwellia</taxon>
    </lineage>
</organism>
<name>A0ABQ0MZX2_9GAMM</name>
<keyword evidence="1" id="KW-0472">Membrane</keyword>
<accession>A0ABQ0MZX2</accession>